<dbReference type="SUPFAM" id="SSF53720">
    <property type="entry name" value="ALDH-like"/>
    <property type="match status" value="1"/>
</dbReference>
<name>A0A9P8I0C8_9PEZI</name>
<dbReference type="Pfam" id="PF00171">
    <property type="entry name" value="Aldedh"/>
    <property type="match status" value="1"/>
</dbReference>
<dbReference type="InterPro" id="IPR012394">
    <property type="entry name" value="Aldehyde_DH_NAD(P)"/>
</dbReference>
<comment type="similarity">
    <text evidence="1">Belongs to the aldehyde dehydrogenase family.</text>
</comment>
<dbReference type="OrthoDB" id="440325at2759"/>
<dbReference type="GO" id="GO:0004029">
    <property type="term" value="F:aldehyde dehydrogenase (NAD+) activity"/>
    <property type="evidence" value="ECO:0007669"/>
    <property type="project" value="TreeGrafter"/>
</dbReference>
<dbReference type="InterPro" id="IPR016161">
    <property type="entry name" value="Ald_DH/histidinol_DH"/>
</dbReference>
<gene>
    <name evidence="4" type="ORF">FGG08_006916</name>
</gene>
<accession>A0A9P8I0C8</accession>
<dbReference type="PANTHER" id="PTHR43570">
    <property type="entry name" value="ALDEHYDE DEHYDROGENASE"/>
    <property type="match status" value="1"/>
</dbReference>
<dbReference type="InterPro" id="IPR015590">
    <property type="entry name" value="Aldehyde_DH_dom"/>
</dbReference>
<reference evidence="4" key="1">
    <citation type="submission" date="2021-03" db="EMBL/GenBank/DDBJ databases">
        <title>Comparative genomics and phylogenomic investigation of the class Geoglossomycetes provide insights into ecological specialization and systematics.</title>
        <authorList>
            <person name="Melie T."/>
            <person name="Pirro S."/>
            <person name="Miller A.N."/>
            <person name="Quandt A."/>
        </authorList>
    </citation>
    <scope>NUCLEOTIDE SEQUENCE</scope>
    <source>
        <strain evidence="4">GBOQ0MN5Z8</strain>
    </source>
</reference>
<keyword evidence="2" id="KW-0560">Oxidoreductase</keyword>
<evidence type="ECO:0000256" key="2">
    <source>
        <dbReference type="ARBA" id="ARBA00023002"/>
    </source>
</evidence>
<protein>
    <recommendedName>
        <fullName evidence="3">Aldehyde dehydrogenase domain-containing protein</fullName>
    </recommendedName>
</protein>
<evidence type="ECO:0000256" key="1">
    <source>
        <dbReference type="ARBA" id="ARBA00009986"/>
    </source>
</evidence>
<dbReference type="PANTHER" id="PTHR43570:SF16">
    <property type="entry name" value="ALDEHYDE DEHYDROGENASE TYPE III, ISOFORM Q"/>
    <property type="match status" value="1"/>
</dbReference>
<dbReference type="InterPro" id="IPR016163">
    <property type="entry name" value="Ald_DH_C"/>
</dbReference>
<keyword evidence="5" id="KW-1185">Reference proteome</keyword>
<proteinExistence type="inferred from homology"/>
<dbReference type="EMBL" id="JAGHQL010000226">
    <property type="protein sequence ID" value="KAH0536208.1"/>
    <property type="molecule type" value="Genomic_DNA"/>
</dbReference>
<sequence length="169" mass="18612">MPRPLAIYIFSSNQKEIDEVLENTISGGVTVNDIAMHCAVPNAPFGGVGESGHGNYHSKYGFLSFTHLRTVLSPPNWLDKLMGFRYPPYHMSNLSKITVTNRLGFKKGETMQDQKTKTKSKGWDVVVMAVKFAVLAVALAAVDSRMGGNPRLLEVLMSTVRTLRAKAKV</sequence>
<comment type="caution">
    <text evidence="4">The sequence shown here is derived from an EMBL/GenBank/DDBJ whole genome shotgun (WGS) entry which is preliminary data.</text>
</comment>
<organism evidence="4 5">
    <name type="scientific">Glutinoglossum americanum</name>
    <dbReference type="NCBI Taxonomy" id="1670608"/>
    <lineage>
        <taxon>Eukaryota</taxon>
        <taxon>Fungi</taxon>
        <taxon>Dikarya</taxon>
        <taxon>Ascomycota</taxon>
        <taxon>Pezizomycotina</taxon>
        <taxon>Geoglossomycetes</taxon>
        <taxon>Geoglossales</taxon>
        <taxon>Geoglossaceae</taxon>
        <taxon>Glutinoglossum</taxon>
    </lineage>
</organism>
<evidence type="ECO:0000313" key="5">
    <source>
        <dbReference type="Proteomes" id="UP000698800"/>
    </source>
</evidence>
<dbReference type="Gene3D" id="3.40.605.10">
    <property type="entry name" value="Aldehyde Dehydrogenase, Chain A, domain 1"/>
    <property type="match status" value="1"/>
</dbReference>
<dbReference type="GO" id="GO:0006081">
    <property type="term" value="P:aldehyde metabolic process"/>
    <property type="evidence" value="ECO:0007669"/>
    <property type="project" value="InterPro"/>
</dbReference>
<evidence type="ECO:0000259" key="3">
    <source>
        <dbReference type="Pfam" id="PF00171"/>
    </source>
</evidence>
<dbReference type="InterPro" id="IPR016162">
    <property type="entry name" value="Ald_DH_N"/>
</dbReference>
<dbReference type="Proteomes" id="UP000698800">
    <property type="component" value="Unassembled WGS sequence"/>
</dbReference>
<evidence type="ECO:0000313" key="4">
    <source>
        <dbReference type="EMBL" id="KAH0536208.1"/>
    </source>
</evidence>
<feature type="domain" description="Aldehyde dehydrogenase" evidence="3">
    <location>
        <begin position="5"/>
        <end position="71"/>
    </location>
</feature>
<dbReference type="AlphaFoldDB" id="A0A9P8I0C8"/>
<dbReference type="GO" id="GO:0005737">
    <property type="term" value="C:cytoplasm"/>
    <property type="evidence" value="ECO:0007669"/>
    <property type="project" value="TreeGrafter"/>
</dbReference>
<dbReference type="Gene3D" id="3.40.309.10">
    <property type="entry name" value="Aldehyde Dehydrogenase, Chain A, domain 2"/>
    <property type="match status" value="1"/>
</dbReference>